<proteinExistence type="predicted"/>
<dbReference type="Proteomes" id="UP001202867">
    <property type="component" value="Unassembled WGS sequence"/>
</dbReference>
<reference evidence="1 2" key="1">
    <citation type="submission" date="2022-04" db="EMBL/GenBank/DDBJ databases">
        <authorList>
            <person name="Grouzdev D.S."/>
            <person name="Pantiukh K.S."/>
            <person name="Krutkina M.S."/>
        </authorList>
    </citation>
    <scope>NUCLEOTIDE SEQUENCE [LARGE SCALE GENOMIC DNA]</scope>
    <source>
        <strain evidence="1 2">Jip08</strain>
    </source>
</reference>
<sequence>MSKRNAYHVTIASLFPGDVIRPERHAALYRQFRPGGPMPAPDFIANLLWELALEAARAAGAPNKPSRLASVYAWETLEAARLFRERRGPEAAILAVEFGSDAPLHRGDFDLISSGNPTTAYVDYMSETAARYWLDPPVGIVVTLPPTSIQL</sequence>
<dbReference type="EMBL" id="JALKCG010000003">
    <property type="protein sequence ID" value="MCK0208355.1"/>
    <property type="molecule type" value="Genomic_DNA"/>
</dbReference>
<dbReference type="RefSeq" id="WP_247200352.1">
    <property type="nucleotide sequence ID" value="NZ_JALKCG010000003.1"/>
</dbReference>
<evidence type="ECO:0000313" key="1">
    <source>
        <dbReference type="EMBL" id="MCK0208355.1"/>
    </source>
</evidence>
<reference evidence="2" key="2">
    <citation type="submission" date="2023-07" db="EMBL/GenBank/DDBJ databases">
        <title>Ancylobacter moscoviensis sp. nov., facultatively methylotrophic bacteria from activated sludge and the reclassification of Starkeya novella (Starkey 1934) Kelly et al. 2000 as Ancylobacter novellus comb. nov., Starkeya koreensis Im et al. 2006 as Ancylobacter koreensis comb.nov., Angulomicrobium tetraedrale Vasil'eva et al. 1986 as Ancylobacter tetraedralis comb. nov., Angulomicrobium amanitiforme Fritz et al. 2004 as Ancylobacter amanitiformis comb. nov. and Methylorhabdus multivorans Doronina et al. 1996 as Ancylobacter multivorans comb. nov. and emended description of the genus Ancylobacter.</title>
        <authorList>
            <person name="Doronina N."/>
            <person name="Chemodurova A."/>
            <person name="Grouzdev D."/>
            <person name="Koziaeva V."/>
            <person name="Shi W."/>
            <person name="Wu L."/>
            <person name="Kaparullina E."/>
        </authorList>
    </citation>
    <scope>NUCLEOTIDE SEQUENCE [LARGE SCALE GENOMIC DNA]</scope>
    <source>
        <strain evidence="2">Jip08</strain>
    </source>
</reference>
<accession>A0ABT0DM67</accession>
<gene>
    <name evidence="1" type="ORF">MWN33_09960</name>
</gene>
<comment type="caution">
    <text evidence="1">The sequence shown here is derived from an EMBL/GenBank/DDBJ whole genome shotgun (WGS) entry which is preliminary data.</text>
</comment>
<protein>
    <submittedName>
        <fullName evidence="1">Uncharacterized protein</fullName>
    </submittedName>
</protein>
<keyword evidence="2" id="KW-1185">Reference proteome</keyword>
<name>A0ABT0DM67_9HYPH</name>
<dbReference type="SUPFAM" id="SSF56399">
    <property type="entry name" value="ADP-ribosylation"/>
    <property type="match status" value="1"/>
</dbReference>
<evidence type="ECO:0000313" key="2">
    <source>
        <dbReference type="Proteomes" id="UP001202867"/>
    </source>
</evidence>
<organism evidence="1 2">
    <name type="scientific">Ancylobacter koreensis</name>
    <dbReference type="NCBI Taxonomy" id="266121"/>
    <lineage>
        <taxon>Bacteria</taxon>
        <taxon>Pseudomonadati</taxon>
        <taxon>Pseudomonadota</taxon>
        <taxon>Alphaproteobacteria</taxon>
        <taxon>Hyphomicrobiales</taxon>
        <taxon>Xanthobacteraceae</taxon>
        <taxon>Ancylobacter</taxon>
    </lineage>
</organism>